<feature type="region of interest" description="Disordered" evidence="5">
    <location>
        <begin position="30"/>
        <end position="60"/>
    </location>
</feature>
<dbReference type="Gene3D" id="3.10.100.10">
    <property type="entry name" value="Mannose-Binding Protein A, subunit A"/>
    <property type="match status" value="1"/>
</dbReference>
<dbReference type="SUPFAM" id="SSF56436">
    <property type="entry name" value="C-type lectin-like"/>
    <property type="match status" value="1"/>
</dbReference>
<feature type="signal peptide" evidence="6">
    <location>
        <begin position="1"/>
        <end position="22"/>
    </location>
</feature>
<dbReference type="Pfam" id="PF00059">
    <property type="entry name" value="Lectin_C"/>
    <property type="match status" value="1"/>
</dbReference>
<dbReference type="SMART" id="SM00034">
    <property type="entry name" value="CLECT"/>
    <property type="match status" value="1"/>
</dbReference>
<evidence type="ECO:0000256" key="3">
    <source>
        <dbReference type="ARBA" id="ARBA00022729"/>
    </source>
</evidence>
<dbReference type="AlphaFoldDB" id="A0A8X7XGZ9"/>
<proteinExistence type="predicted"/>
<dbReference type="PANTHER" id="PTHR22799:SF1">
    <property type="entry name" value="C-TYPE LECTIN DOMAIN FAMILY 11 MEMBER A"/>
    <property type="match status" value="1"/>
</dbReference>
<dbReference type="GO" id="GO:0008083">
    <property type="term" value="F:growth factor activity"/>
    <property type="evidence" value="ECO:0007669"/>
    <property type="project" value="TreeGrafter"/>
</dbReference>
<dbReference type="GO" id="GO:0030246">
    <property type="term" value="F:carbohydrate binding"/>
    <property type="evidence" value="ECO:0007669"/>
    <property type="project" value="UniProtKB-KW"/>
</dbReference>
<evidence type="ECO:0000256" key="6">
    <source>
        <dbReference type="SAM" id="SignalP"/>
    </source>
</evidence>
<feature type="compositionally biased region" description="Basic and acidic residues" evidence="5">
    <location>
        <begin position="50"/>
        <end position="60"/>
    </location>
</feature>
<evidence type="ECO:0000313" key="8">
    <source>
        <dbReference type="EMBL" id="KAG2468038.1"/>
    </source>
</evidence>
<feature type="chain" id="PRO_5036455048" evidence="6">
    <location>
        <begin position="23"/>
        <end position="209"/>
    </location>
</feature>
<dbReference type="PROSITE" id="PS50041">
    <property type="entry name" value="C_TYPE_LECTIN_2"/>
    <property type="match status" value="1"/>
</dbReference>
<feature type="non-terminal residue" evidence="8">
    <location>
        <position position="209"/>
    </location>
</feature>
<evidence type="ECO:0000256" key="5">
    <source>
        <dbReference type="SAM" id="MobiDB-lite"/>
    </source>
</evidence>
<dbReference type="GO" id="GO:0001503">
    <property type="term" value="P:ossification"/>
    <property type="evidence" value="ECO:0007669"/>
    <property type="project" value="TreeGrafter"/>
</dbReference>
<keyword evidence="2" id="KW-0964">Secreted</keyword>
<keyword evidence="9" id="KW-1185">Reference proteome</keyword>
<name>A0A8X7XGZ9_POLSE</name>
<dbReference type="EMBL" id="JAATIS010000485">
    <property type="protein sequence ID" value="KAG2468038.1"/>
    <property type="molecule type" value="Genomic_DNA"/>
</dbReference>
<evidence type="ECO:0000259" key="7">
    <source>
        <dbReference type="PROSITE" id="PS50041"/>
    </source>
</evidence>
<feature type="non-terminal residue" evidence="8">
    <location>
        <position position="1"/>
    </location>
</feature>
<evidence type="ECO:0000313" key="9">
    <source>
        <dbReference type="Proteomes" id="UP000886611"/>
    </source>
</evidence>
<dbReference type="GO" id="GO:0005615">
    <property type="term" value="C:extracellular space"/>
    <property type="evidence" value="ECO:0007669"/>
    <property type="project" value="TreeGrafter"/>
</dbReference>
<dbReference type="InterPro" id="IPR016187">
    <property type="entry name" value="CTDL_fold"/>
</dbReference>
<dbReference type="InterPro" id="IPR016186">
    <property type="entry name" value="C-type_lectin-like/link_sf"/>
</dbReference>
<sequence>MQLHSLVLTSAILITVIWSCLAEEPTKTTFCMDTSGRNGREGRPGPPGPKGDKGDPGQPADMHRIEQLELEIQALKTTISNLEKRMQFIYWSKHGQNRFGTKNDKLTFDEGVKLCKEASGEIAMPANEGENAALMKLVPSSGAAYLGLNDRVTEGKFEDVSGNDVTFTKWKSGEPNNFYGNEDCSVITSDGTWNDITCSESNTIICQFR</sequence>
<evidence type="ECO:0000256" key="1">
    <source>
        <dbReference type="ARBA" id="ARBA00004613"/>
    </source>
</evidence>
<keyword evidence="4" id="KW-0430">Lectin</keyword>
<comment type="subcellular location">
    <subcellularLocation>
        <location evidence="1">Secreted</location>
    </subcellularLocation>
</comment>
<reference evidence="8 9" key="1">
    <citation type="journal article" date="2021" name="Cell">
        <title>Tracing the genetic footprints of vertebrate landing in non-teleost ray-finned fishes.</title>
        <authorList>
            <person name="Bi X."/>
            <person name="Wang K."/>
            <person name="Yang L."/>
            <person name="Pan H."/>
            <person name="Jiang H."/>
            <person name="Wei Q."/>
            <person name="Fang M."/>
            <person name="Yu H."/>
            <person name="Zhu C."/>
            <person name="Cai Y."/>
            <person name="He Y."/>
            <person name="Gan X."/>
            <person name="Zeng H."/>
            <person name="Yu D."/>
            <person name="Zhu Y."/>
            <person name="Jiang H."/>
            <person name="Qiu Q."/>
            <person name="Yang H."/>
            <person name="Zhang Y.E."/>
            <person name="Wang W."/>
            <person name="Zhu M."/>
            <person name="He S."/>
            <person name="Zhang G."/>
        </authorList>
    </citation>
    <scope>NUCLEOTIDE SEQUENCE [LARGE SCALE GENOMIC DNA]</scope>
    <source>
        <strain evidence="8">Bchr_013</strain>
    </source>
</reference>
<dbReference type="InterPro" id="IPR001304">
    <property type="entry name" value="C-type_lectin-like"/>
</dbReference>
<dbReference type="Proteomes" id="UP000886611">
    <property type="component" value="Unassembled WGS sequence"/>
</dbReference>
<feature type="domain" description="C-type lectin" evidence="7">
    <location>
        <begin position="94"/>
        <end position="207"/>
    </location>
</feature>
<accession>A0A8X7XGZ9</accession>
<dbReference type="PANTHER" id="PTHR22799">
    <property type="entry name" value="TETRANECTIN-RELATED"/>
    <property type="match status" value="1"/>
</dbReference>
<protein>
    <submittedName>
        <fullName evidence="8">MBL protein</fullName>
    </submittedName>
</protein>
<evidence type="ECO:0000256" key="2">
    <source>
        <dbReference type="ARBA" id="ARBA00022525"/>
    </source>
</evidence>
<organism evidence="8 9">
    <name type="scientific">Polypterus senegalus</name>
    <name type="common">Senegal bichir</name>
    <dbReference type="NCBI Taxonomy" id="55291"/>
    <lineage>
        <taxon>Eukaryota</taxon>
        <taxon>Metazoa</taxon>
        <taxon>Chordata</taxon>
        <taxon>Craniata</taxon>
        <taxon>Vertebrata</taxon>
        <taxon>Euteleostomi</taxon>
        <taxon>Actinopterygii</taxon>
        <taxon>Polypteriformes</taxon>
        <taxon>Polypteridae</taxon>
        <taxon>Polypterus</taxon>
    </lineage>
</organism>
<dbReference type="Gene3D" id="1.20.5.320">
    <property type="entry name" value="6-Phosphogluconate Dehydrogenase, domain 3"/>
    <property type="match status" value="1"/>
</dbReference>
<comment type="caution">
    <text evidence="8">The sequence shown here is derived from an EMBL/GenBank/DDBJ whole genome shotgun (WGS) entry which is preliminary data.</text>
</comment>
<dbReference type="InterPro" id="IPR051663">
    <property type="entry name" value="CLec_Tetranectin-domain"/>
</dbReference>
<gene>
    <name evidence="8" type="primary">Mbl_2</name>
    <name evidence="8" type="ORF">GTO96_0015798</name>
</gene>
<keyword evidence="3 6" id="KW-0732">Signal</keyword>
<evidence type="ECO:0000256" key="4">
    <source>
        <dbReference type="ARBA" id="ARBA00022734"/>
    </source>
</evidence>